<reference evidence="2" key="1">
    <citation type="journal article" date="2013" name="Science">
        <title>The Amborella genome and the evolution of flowering plants.</title>
        <authorList>
            <consortium name="Amborella Genome Project"/>
        </authorList>
    </citation>
    <scope>NUCLEOTIDE SEQUENCE [LARGE SCALE GENOMIC DNA]</scope>
</reference>
<keyword evidence="2" id="KW-1185">Reference proteome</keyword>
<name>W1PQU0_AMBTC</name>
<dbReference type="HOGENOM" id="CLU_101934_1_0_1"/>
<protein>
    <submittedName>
        <fullName evidence="1">Uncharacterized protein</fullName>
    </submittedName>
</protein>
<evidence type="ECO:0000313" key="2">
    <source>
        <dbReference type="Proteomes" id="UP000017836"/>
    </source>
</evidence>
<sequence length="71" mass="7689">MEGSSPIAMYVSNGPIESDYIEYRPPTMSDNGPSDCIEYRPPTMPDNGPSSTFGSKQVVRSECVAGIDIED</sequence>
<proteinExistence type="predicted"/>
<accession>W1PQU0</accession>
<dbReference type="EMBL" id="KI392852">
    <property type="protein sequence ID" value="ERN10428.1"/>
    <property type="molecule type" value="Genomic_DNA"/>
</dbReference>
<dbReference type="AlphaFoldDB" id="W1PQU0"/>
<evidence type="ECO:0000313" key="1">
    <source>
        <dbReference type="EMBL" id="ERN10428.1"/>
    </source>
</evidence>
<dbReference type="Gramene" id="ERN10428">
    <property type="protein sequence ID" value="ERN10428"/>
    <property type="gene ID" value="AMTR_s00026p00201250"/>
</dbReference>
<gene>
    <name evidence="1" type="ORF">AMTR_s00026p00201250</name>
</gene>
<dbReference type="Proteomes" id="UP000017836">
    <property type="component" value="Unassembled WGS sequence"/>
</dbReference>
<organism evidence="1 2">
    <name type="scientific">Amborella trichopoda</name>
    <dbReference type="NCBI Taxonomy" id="13333"/>
    <lineage>
        <taxon>Eukaryota</taxon>
        <taxon>Viridiplantae</taxon>
        <taxon>Streptophyta</taxon>
        <taxon>Embryophyta</taxon>
        <taxon>Tracheophyta</taxon>
        <taxon>Spermatophyta</taxon>
        <taxon>Magnoliopsida</taxon>
        <taxon>Amborellales</taxon>
        <taxon>Amborellaceae</taxon>
        <taxon>Amborella</taxon>
    </lineage>
</organism>